<proteinExistence type="inferred from homology"/>
<keyword evidence="3" id="KW-0268">Exocytosis</keyword>
<dbReference type="Gene3D" id="1.10.357.70">
    <property type="entry name" value="Exocyst complex component Sec6, C-terminal domain"/>
    <property type="match status" value="1"/>
</dbReference>
<dbReference type="Pfam" id="PF04100">
    <property type="entry name" value="Vps53_N"/>
    <property type="match status" value="1"/>
</dbReference>
<dbReference type="EMBL" id="HG937693">
    <property type="protein sequence ID" value="CDP34664.1"/>
    <property type="molecule type" value="Genomic_DNA"/>
</dbReference>
<comment type="similarity">
    <text evidence="1">Belongs to the SEC6 family.</text>
</comment>
<gene>
    <name evidence="5" type="ORF">GNLVRS02_ARAD1C17732g</name>
</gene>
<dbReference type="Gene3D" id="1.10.357.50">
    <property type="match status" value="1"/>
</dbReference>
<feature type="domain" description="Vps53 N-terminal" evidence="4">
    <location>
        <begin position="7"/>
        <end position="145"/>
    </location>
</feature>
<evidence type="ECO:0000256" key="3">
    <source>
        <dbReference type="ARBA" id="ARBA00022483"/>
    </source>
</evidence>
<dbReference type="GO" id="GO:0000145">
    <property type="term" value="C:exocyst"/>
    <property type="evidence" value="ECO:0007669"/>
    <property type="project" value="InterPro"/>
</dbReference>
<evidence type="ECO:0000256" key="2">
    <source>
        <dbReference type="ARBA" id="ARBA00022448"/>
    </source>
</evidence>
<reference evidence="5" key="1">
    <citation type="submission" date="2014-02" db="EMBL/GenBank/DDBJ databases">
        <authorList>
            <person name="Genoscope - CEA"/>
        </authorList>
    </citation>
    <scope>NUCLEOTIDE SEQUENCE</scope>
    <source>
        <strain evidence="5">LS3</strain>
    </source>
</reference>
<dbReference type="PANTHER" id="PTHR21292:SF1">
    <property type="entry name" value="EXOCYST COMPLEX COMPONENT 3"/>
    <property type="match status" value="1"/>
</dbReference>
<dbReference type="PhylomeDB" id="A0A060T1M6"/>
<dbReference type="GO" id="GO:0006887">
    <property type="term" value="P:exocytosis"/>
    <property type="evidence" value="ECO:0007669"/>
    <property type="project" value="UniProtKB-KW"/>
</dbReference>
<dbReference type="PANTHER" id="PTHR21292">
    <property type="entry name" value="EXOCYST COMPLEX COMPONENT SEC6-RELATED"/>
    <property type="match status" value="1"/>
</dbReference>
<evidence type="ECO:0000313" key="5">
    <source>
        <dbReference type="EMBL" id="CDP34664.1"/>
    </source>
</evidence>
<accession>A0A060T1M6</accession>
<dbReference type="InterPro" id="IPR007234">
    <property type="entry name" value="Vps53_N"/>
</dbReference>
<dbReference type="AlphaFoldDB" id="A0A060T1M6"/>
<protein>
    <submittedName>
        <fullName evidence="5">ARAD1C17732p</fullName>
    </submittedName>
</protein>
<name>A0A060T1M6_BLAAD</name>
<organism evidence="5">
    <name type="scientific">Blastobotrys adeninivorans</name>
    <name type="common">Yeast</name>
    <name type="synonym">Arxula adeninivorans</name>
    <dbReference type="NCBI Taxonomy" id="409370"/>
    <lineage>
        <taxon>Eukaryota</taxon>
        <taxon>Fungi</taxon>
        <taxon>Dikarya</taxon>
        <taxon>Ascomycota</taxon>
        <taxon>Saccharomycotina</taxon>
        <taxon>Dipodascomycetes</taxon>
        <taxon>Dipodascales</taxon>
        <taxon>Trichomonascaceae</taxon>
        <taxon>Blastobotrys</taxon>
    </lineage>
</organism>
<dbReference type="Pfam" id="PF06046">
    <property type="entry name" value="Sec6"/>
    <property type="match status" value="1"/>
</dbReference>
<evidence type="ECO:0000256" key="1">
    <source>
        <dbReference type="ARBA" id="ARBA00009447"/>
    </source>
</evidence>
<keyword evidence="2" id="KW-0813">Transport</keyword>
<dbReference type="InterPro" id="IPR042532">
    <property type="entry name" value="EXOC3/Sec6_C"/>
</dbReference>
<evidence type="ECO:0000259" key="4">
    <source>
        <dbReference type="Pfam" id="PF04100"/>
    </source>
</evidence>
<dbReference type="InterPro" id="IPR010326">
    <property type="entry name" value="EXOC3/Sec6"/>
</dbReference>
<sequence length="766" mass="87398">MEQTASARIAELIKHHDDLDKVSSLRSKLQKEKAVIDSQLKAGVQAQTHVTTQGAQSLADAKVSLDAMREELIRIDKLRVESEESVQDFDKINRLSKILENFEKTQTFLNNFKTMSSELTVINGLMEEDGEPELDNPMNNILEAHYRLSLLRDVEDSAWHYAQSSTDDVRRTISKHFGPLDQTVAKFDHRIEWVAEGLLELLRSDNASLVVRVAKIIDREEKQDLASEMASEIAQNSSMNTANLLGSLQNMTSHRRTRGYPAKFFDAAKRSVEDTYKYCIDTYGEDVDELLDNLEWIFNDLGLVQEGLTKCFPQRWRVFDKFVQYYHYESYKLYNHVLDTDPPAATILHILDSVRDYYEKMAQMGVSKEDLKPPLLDGRENALYDDYLSLIVSKLREWKTNLSTTEKENFIERAVPPETDSDNRLGMQGEVVMFSIINQQIDVAADSGLGRILAGCVDECSNVLLERQKEWEKVMKEQVELQINDTGADDGTSTVPGGLVEYLIALANDQIKGADYTEAISSRVAPVVSKKYRTQISSRLDQVSDEFINLAKKCITGLISIIFNDLVTPFKEIFVSSVWYKGRPTRQIVDTILEYMVDCYSSLNPIIFEVFADDLLEELILQYLNALAPSSLKVPKGSEQIKNDIEQFYNLFVGQDVEYISPEHVQSQFKVFEHLLATLDCTVEELPERFQALREDFWDAPLDLFEKMVRARKDIEGKVVKEIMSSIRTEVLQTQQAPDAGSVSQSTYLSRFTTLSSPQRSSKRRK</sequence>
<dbReference type="GO" id="GO:0051601">
    <property type="term" value="P:exocyst localization"/>
    <property type="evidence" value="ECO:0007669"/>
    <property type="project" value="TreeGrafter"/>
</dbReference>
<dbReference type="GO" id="GO:0000149">
    <property type="term" value="F:SNARE binding"/>
    <property type="evidence" value="ECO:0007669"/>
    <property type="project" value="TreeGrafter"/>
</dbReference>
<reference evidence="5" key="2">
    <citation type="submission" date="2014-06" db="EMBL/GenBank/DDBJ databases">
        <title>The complete genome of Blastobotrys (Arxula) adeninivorans LS3 - a yeast of biotechnological interest.</title>
        <authorList>
            <person name="Kunze G."/>
            <person name="Gaillardin C."/>
            <person name="Czernicka M."/>
            <person name="Durrens P."/>
            <person name="Martin T."/>
            <person name="Boer E."/>
            <person name="Gabaldon T."/>
            <person name="Cruz J."/>
            <person name="Talla E."/>
            <person name="Marck C."/>
            <person name="Goffeau A."/>
            <person name="Barbe V."/>
            <person name="Baret P."/>
            <person name="Baronian K."/>
            <person name="Beier S."/>
            <person name="Bleykasten C."/>
            <person name="Bode R."/>
            <person name="Casaregola S."/>
            <person name="Despons L."/>
            <person name="Fairhead C."/>
            <person name="Giersberg M."/>
            <person name="Gierski P."/>
            <person name="Hahnel U."/>
            <person name="Hartmann A."/>
            <person name="Jankowska D."/>
            <person name="Jubin C."/>
            <person name="Jung P."/>
            <person name="Lafontaine I."/>
            <person name="Leh-Louis V."/>
            <person name="Lemaire M."/>
            <person name="Marcet-Houben M."/>
            <person name="Mascher M."/>
            <person name="Morel G."/>
            <person name="Richard G.-F."/>
            <person name="Riechen J."/>
            <person name="Sacerdot C."/>
            <person name="Sarkar A."/>
            <person name="Savel G."/>
            <person name="Schacherer J."/>
            <person name="Sherman D."/>
            <person name="Straub M.-L."/>
            <person name="Stein N."/>
            <person name="Thierry A."/>
            <person name="Trautwein-Schult A."/>
            <person name="Westhof E."/>
            <person name="Worch S."/>
            <person name="Dujon B."/>
            <person name="Souciet J.-L."/>
            <person name="Wincker P."/>
            <person name="Scholz U."/>
            <person name="Neuveglise N."/>
        </authorList>
    </citation>
    <scope>NUCLEOTIDE SEQUENCE</scope>
    <source>
        <strain evidence="5">LS3</strain>
    </source>
</reference>